<dbReference type="PANTHER" id="PTHR30086">
    <property type="entry name" value="ARGININE EXPORTER PROTEIN ARGO"/>
    <property type="match status" value="1"/>
</dbReference>
<proteinExistence type="predicted"/>
<feature type="transmembrane region" description="Helical" evidence="6">
    <location>
        <begin position="62"/>
        <end position="84"/>
    </location>
</feature>
<keyword evidence="4 6" id="KW-1133">Transmembrane helix</keyword>
<keyword evidence="2" id="KW-1003">Cell membrane</keyword>
<dbReference type="EMBL" id="BLVO01000013">
    <property type="protein sequence ID" value="GFM33065.1"/>
    <property type="molecule type" value="Genomic_DNA"/>
</dbReference>
<evidence type="ECO:0000256" key="4">
    <source>
        <dbReference type="ARBA" id="ARBA00022989"/>
    </source>
</evidence>
<evidence type="ECO:0000256" key="5">
    <source>
        <dbReference type="ARBA" id="ARBA00023136"/>
    </source>
</evidence>
<dbReference type="PIRSF" id="PIRSF006324">
    <property type="entry name" value="LeuE"/>
    <property type="match status" value="1"/>
</dbReference>
<sequence>MDSTLWALLGLAFLLVITPGQDTMLVLRNVMLRGKFAGIATGVGACCGLFVHATLSVCGLSAVLLYSATAFSILKGLGACYLVYLGVRSLWGAWRGEALPDGLGMEGVPLLRGNMKQLRKAFGEGFMSNVLNPKVVVFYLAVLPQVIGDPALIIRDTLFFVGFQFVIAVIYLTLLSMFLGRVRHVLLRPAFKRKLETVTGTVMVGFGVRLALEQTP</sequence>
<dbReference type="GO" id="GO:0005886">
    <property type="term" value="C:plasma membrane"/>
    <property type="evidence" value="ECO:0007669"/>
    <property type="project" value="UniProtKB-SubCell"/>
</dbReference>
<evidence type="ECO:0000313" key="7">
    <source>
        <dbReference type="EMBL" id="GFM33065.1"/>
    </source>
</evidence>
<evidence type="ECO:0000256" key="3">
    <source>
        <dbReference type="ARBA" id="ARBA00022692"/>
    </source>
</evidence>
<feature type="transmembrane region" description="Helical" evidence="6">
    <location>
        <begin position="36"/>
        <end position="55"/>
    </location>
</feature>
<evidence type="ECO:0000256" key="1">
    <source>
        <dbReference type="ARBA" id="ARBA00004651"/>
    </source>
</evidence>
<evidence type="ECO:0000256" key="6">
    <source>
        <dbReference type="SAM" id="Phobius"/>
    </source>
</evidence>
<dbReference type="InterPro" id="IPR001123">
    <property type="entry name" value="LeuE-type"/>
</dbReference>
<dbReference type="Pfam" id="PF01810">
    <property type="entry name" value="LysE"/>
    <property type="match status" value="1"/>
</dbReference>
<dbReference type="Proteomes" id="UP000503840">
    <property type="component" value="Unassembled WGS sequence"/>
</dbReference>
<keyword evidence="8" id="KW-1185">Reference proteome</keyword>
<comment type="subcellular location">
    <subcellularLocation>
        <location evidence="1">Cell membrane</location>
        <topology evidence="1">Multi-pass membrane protein</topology>
    </subcellularLocation>
</comment>
<evidence type="ECO:0000313" key="8">
    <source>
        <dbReference type="Proteomes" id="UP000503840"/>
    </source>
</evidence>
<dbReference type="PANTHER" id="PTHR30086:SF20">
    <property type="entry name" value="ARGININE EXPORTER PROTEIN ARGO-RELATED"/>
    <property type="match status" value="1"/>
</dbReference>
<dbReference type="RefSeq" id="WP_174404755.1">
    <property type="nucleotide sequence ID" value="NZ_BLVO01000013.1"/>
</dbReference>
<organism evidence="7 8">
    <name type="scientific">Desulfovibrio subterraneus</name>
    <dbReference type="NCBI Taxonomy" id="2718620"/>
    <lineage>
        <taxon>Bacteria</taxon>
        <taxon>Pseudomonadati</taxon>
        <taxon>Thermodesulfobacteriota</taxon>
        <taxon>Desulfovibrionia</taxon>
        <taxon>Desulfovibrionales</taxon>
        <taxon>Desulfovibrionaceae</taxon>
        <taxon>Desulfovibrio</taxon>
    </lineage>
</organism>
<protein>
    <submittedName>
        <fullName evidence="7">Amino acid transporter LysE</fullName>
    </submittedName>
</protein>
<keyword evidence="5 6" id="KW-0472">Membrane</keyword>
<evidence type="ECO:0000256" key="2">
    <source>
        <dbReference type="ARBA" id="ARBA00022475"/>
    </source>
</evidence>
<gene>
    <name evidence="7" type="ORF">DSM101010T_14300</name>
</gene>
<comment type="caution">
    <text evidence="7">The sequence shown here is derived from an EMBL/GenBank/DDBJ whole genome shotgun (WGS) entry which is preliminary data.</text>
</comment>
<feature type="transmembrane region" description="Helical" evidence="6">
    <location>
        <begin position="158"/>
        <end position="179"/>
    </location>
</feature>
<accession>A0A7J0BIV0</accession>
<name>A0A7J0BIV0_9BACT</name>
<keyword evidence="3 6" id="KW-0812">Transmembrane</keyword>
<dbReference type="GO" id="GO:0015171">
    <property type="term" value="F:amino acid transmembrane transporter activity"/>
    <property type="evidence" value="ECO:0007669"/>
    <property type="project" value="TreeGrafter"/>
</dbReference>
<reference evidence="7 8" key="1">
    <citation type="submission" date="2020-05" db="EMBL/GenBank/DDBJ databases">
        <title>Draft genome sequence of Desulfovibrio sp. strain HN2T.</title>
        <authorList>
            <person name="Ueno A."/>
            <person name="Tamazawa S."/>
            <person name="Tamamura S."/>
            <person name="Murakami T."/>
            <person name="Kiyama T."/>
            <person name="Inomata H."/>
            <person name="Amano Y."/>
            <person name="Miyakawa K."/>
            <person name="Tamaki H."/>
            <person name="Naganuma T."/>
            <person name="Kaneko K."/>
        </authorList>
    </citation>
    <scope>NUCLEOTIDE SEQUENCE [LARGE SCALE GENOMIC DNA]</scope>
    <source>
        <strain evidence="7 8">HN2</strain>
    </source>
</reference>
<dbReference type="AlphaFoldDB" id="A0A7J0BIV0"/>